<sequence length="232" mass="25644">MATSKVRLKLLIDKKNHKVLFAEAGKDFVDFLLYLLNLPLGSVIRLLTEQDMVGCLGDLCKSVDELGESYMSTSKIKESILKPTVSISATEVPLLLSSDELPTKLYKCRHCNNNTAEEPNGTCPSCVSRGYHDERVPSAEKGFVKGVVTYMVMDNLEVSPMSSISSVTLLNKFKILELSALEERVVDLEMDEALKLLKESLQSKTVLTKVFLGSVENQEVTVGQWPSCGYAD</sequence>
<dbReference type="EMBL" id="JAAGAX010000016">
    <property type="protein sequence ID" value="KAF2289220.1"/>
    <property type="molecule type" value="Genomic_DNA"/>
</dbReference>
<reference evidence="1 2" key="1">
    <citation type="journal article" date="2020" name="Mol. Plant">
        <title>The Chromosome-Based Rubber Tree Genome Provides New Insights into Spurge Genome Evolution and Rubber Biosynthesis.</title>
        <authorList>
            <person name="Liu J."/>
            <person name="Shi C."/>
            <person name="Shi C.C."/>
            <person name="Li W."/>
            <person name="Zhang Q.J."/>
            <person name="Zhang Y."/>
            <person name="Li K."/>
            <person name="Lu H.F."/>
            <person name="Shi C."/>
            <person name="Zhu S.T."/>
            <person name="Xiao Z.Y."/>
            <person name="Nan H."/>
            <person name="Yue Y."/>
            <person name="Zhu X.G."/>
            <person name="Wu Y."/>
            <person name="Hong X.N."/>
            <person name="Fan G.Y."/>
            <person name="Tong Y."/>
            <person name="Zhang D."/>
            <person name="Mao C.L."/>
            <person name="Liu Y.L."/>
            <person name="Hao S.J."/>
            <person name="Liu W.Q."/>
            <person name="Lv M.Q."/>
            <person name="Zhang H.B."/>
            <person name="Liu Y."/>
            <person name="Hu-Tang G.R."/>
            <person name="Wang J.P."/>
            <person name="Wang J.H."/>
            <person name="Sun Y.H."/>
            <person name="Ni S.B."/>
            <person name="Chen W.B."/>
            <person name="Zhang X.C."/>
            <person name="Jiao Y.N."/>
            <person name="Eichler E.E."/>
            <person name="Li G.H."/>
            <person name="Liu X."/>
            <person name="Gao L.Z."/>
        </authorList>
    </citation>
    <scope>NUCLEOTIDE SEQUENCE [LARGE SCALE GENOMIC DNA]</scope>
    <source>
        <strain evidence="2">cv. GT1</strain>
        <tissue evidence="1">Leaf</tissue>
    </source>
</reference>
<dbReference type="PANTHER" id="PTHR33103">
    <property type="entry name" value="OS01G0153900 PROTEIN"/>
    <property type="match status" value="1"/>
</dbReference>
<evidence type="ECO:0000313" key="2">
    <source>
        <dbReference type="Proteomes" id="UP000467840"/>
    </source>
</evidence>
<protein>
    <recommendedName>
        <fullName evidence="3">DUF674 domain-containing protein</fullName>
    </recommendedName>
</protein>
<dbReference type="Proteomes" id="UP000467840">
    <property type="component" value="Chromosome 8"/>
</dbReference>
<keyword evidence="2" id="KW-1185">Reference proteome</keyword>
<proteinExistence type="predicted"/>
<dbReference type="PANTHER" id="PTHR33103:SF19">
    <property type="entry name" value="OS09G0544700 PROTEIN"/>
    <property type="match status" value="1"/>
</dbReference>
<name>A0A6A6KJU2_HEVBR</name>
<comment type="caution">
    <text evidence="1">The sequence shown here is derived from an EMBL/GenBank/DDBJ whole genome shotgun (WGS) entry which is preliminary data.</text>
</comment>
<evidence type="ECO:0008006" key="3">
    <source>
        <dbReference type="Google" id="ProtNLM"/>
    </source>
</evidence>
<evidence type="ECO:0000313" key="1">
    <source>
        <dbReference type="EMBL" id="KAF2289220.1"/>
    </source>
</evidence>
<organism evidence="1 2">
    <name type="scientific">Hevea brasiliensis</name>
    <name type="common">Para rubber tree</name>
    <name type="synonym">Siphonia brasiliensis</name>
    <dbReference type="NCBI Taxonomy" id="3981"/>
    <lineage>
        <taxon>Eukaryota</taxon>
        <taxon>Viridiplantae</taxon>
        <taxon>Streptophyta</taxon>
        <taxon>Embryophyta</taxon>
        <taxon>Tracheophyta</taxon>
        <taxon>Spermatophyta</taxon>
        <taxon>Magnoliopsida</taxon>
        <taxon>eudicotyledons</taxon>
        <taxon>Gunneridae</taxon>
        <taxon>Pentapetalae</taxon>
        <taxon>rosids</taxon>
        <taxon>fabids</taxon>
        <taxon>Malpighiales</taxon>
        <taxon>Euphorbiaceae</taxon>
        <taxon>Crotonoideae</taxon>
        <taxon>Micrandreae</taxon>
        <taxon>Hevea</taxon>
    </lineage>
</organism>
<accession>A0A6A6KJU2</accession>
<dbReference type="Pfam" id="PF05056">
    <property type="entry name" value="DUF674"/>
    <property type="match status" value="1"/>
</dbReference>
<dbReference type="AlphaFoldDB" id="A0A6A6KJU2"/>
<gene>
    <name evidence="1" type="ORF">GH714_029939</name>
</gene>
<dbReference type="InterPro" id="IPR007750">
    <property type="entry name" value="DUF674"/>
</dbReference>